<evidence type="ECO:0000256" key="1">
    <source>
        <dbReference type="ARBA" id="ARBA00004123"/>
    </source>
</evidence>
<dbReference type="InterPro" id="IPR015300">
    <property type="entry name" value="DNA-bd_pseudobarrel_sf"/>
</dbReference>
<evidence type="ECO:0000313" key="7">
    <source>
        <dbReference type="Proteomes" id="UP001359559"/>
    </source>
</evidence>
<name>A0AAN9IRY6_CLITE</name>
<dbReference type="GO" id="GO:0005634">
    <property type="term" value="C:nucleus"/>
    <property type="evidence" value="ECO:0007669"/>
    <property type="project" value="UniProtKB-SubCell"/>
</dbReference>
<evidence type="ECO:0000256" key="2">
    <source>
        <dbReference type="ARBA" id="ARBA00023015"/>
    </source>
</evidence>
<dbReference type="AlphaFoldDB" id="A0AAN9IRY6"/>
<evidence type="ECO:0000256" key="3">
    <source>
        <dbReference type="ARBA" id="ARBA00023125"/>
    </source>
</evidence>
<reference evidence="6 7" key="1">
    <citation type="submission" date="2024-01" db="EMBL/GenBank/DDBJ databases">
        <title>The genomes of 5 underutilized Papilionoideae crops provide insights into root nodulation and disease resistance.</title>
        <authorList>
            <person name="Yuan L."/>
        </authorList>
    </citation>
    <scope>NUCLEOTIDE SEQUENCE [LARGE SCALE GENOMIC DNA]</scope>
    <source>
        <strain evidence="6">LY-2023</strain>
        <tissue evidence="6">Leaf</tissue>
    </source>
</reference>
<dbReference type="Proteomes" id="UP001359559">
    <property type="component" value="Unassembled WGS sequence"/>
</dbReference>
<proteinExistence type="predicted"/>
<gene>
    <name evidence="6" type="ORF">RJT34_19949</name>
</gene>
<sequence>MPWTTYSNALHTSVFLNDPSKVFAHADKSLIERFGPELPSVWLLMDPNNHELKVTFHRMNNGGFLKEGLQEMRKCYGLQSDSWVVIHYMGEGYFKIRIYDEEGKEIAYSVQQTHSADFDVTLSSYQSKASQLDSNCRKNLNGLHNGLDEDHRKKFARKCSIKIAYLAKFGPSFD</sequence>
<dbReference type="EMBL" id="JAYKXN010000005">
    <property type="protein sequence ID" value="KAK7285188.1"/>
    <property type="molecule type" value="Genomic_DNA"/>
</dbReference>
<dbReference type="Gene3D" id="2.40.330.10">
    <property type="entry name" value="DNA-binding pseudobarrel domain"/>
    <property type="match status" value="1"/>
</dbReference>
<evidence type="ECO:0000313" key="6">
    <source>
        <dbReference type="EMBL" id="KAK7285188.1"/>
    </source>
</evidence>
<comment type="subcellular location">
    <subcellularLocation>
        <location evidence="1">Nucleus</location>
    </subcellularLocation>
</comment>
<protein>
    <submittedName>
        <fullName evidence="6">Uncharacterized protein</fullName>
    </submittedName>
</protein>
<evidence type="ECO:0000256" key="4">
    <source>
        <dbReference type="ARBA" id="ARBA00023163"/>
    </source>
</evidence>
<keyword evidence="4" id="KW-0804">Transcription</keyword>
<evidence type="ECO:0000256" key="5">
    <source>
        <dbReference type="ARBA" id="ARBA00023242"/>
    </source>
</evidence>
<dbReference type="SUPFAM" id="SSF101936">
    <property type="entry name" value="DNA-binding pseudobarrel domain"/>
    <property type="match status" value="1"/>
</dbReference>
<keyword evidence="7" id="KW-1185">Reference proteome</keyword>
<keyword evidence="3" id="KW-0238">DNA-binding</keyword>
<dbReference type="GO" id="GO:0003677">
    <property type="term" value="F:DNA binding"/>
    <property type="evidence" value="ECO:0007669"/>
    <property type="project" value="UniProtKB-KW"/>
</dbReference>
<accession>A0AAN9IRY6</accession>
<keyword evidence="2" id="KW-0805">Transcription regulation</keyword>
<organism evidence="6 7">
    <name type="scientific">Clitoria ternatea</name>
    <name type="common">Butterfly pea</name>
    <dbReference type="NCBI Taxonomy" id="43366"/>
    <lineage>
        <taxon>Eukaryota</taxon>
        <taxon>Viridiplantae</taxon>
        <taxon>Streptophyta</taxon>
        <taxon>Embryophyta</taxon>
        <taxon>Tracheophyta</taxon>
        <taxon>Spermatophyta</taxon>
        <taxon>Magnoliopsida</taxon>
        <taxon>eudicotyledons</taxon>
        <taxon>Gunneridae</taxon>
        <taxon>Pentapetalae</taxon>
        <taxon>rosids</taxon>
        <taxon>fabids</taxon>
        <taxon>Fabales</taxon>
        <taxon>Fabaceae</taxon>
        <taxon>Papilionoideae</taxon>
        <taxon>50 kb inversion clade</taxon>
        <taxon>NPAAA clade</taxon>
        <taxon>indigoferoid/millettioid clade</taxon>
        <taxon>Phaseoleae</taxon>
        <taxon>Clitoria</taxon>
    </lineage>
</organism>
<comment type="caution">
    <text evidence="6">The sequence shown here is derived from an EMBL/GenBank/DDBJ whole genome shotgun (WGS) entry which is preliminary data.</text>
</comment>
<keyword evidence="5" id="KW-0539">Nucleus</keyword>